<name>A0A1I0YB05_SELRU</name>
<organism evidence="2 3">
    <name type="scientific">Selenomonas ruminantium</name>
    <dbReference type="NCBI Taxonomy" id="971"/>
    <lineage>
        <taxon>Bacteria</taxon>
        <taxon>Bacillati</taxon>
        <taxon>Bacillota</taxon>
        <taxon>Negativicutes</taxon>
        <taxon>Selenomonadales</taxon>
        <taxon>Selenomonadaceae</taxon>
        <taxon>Selenomonas</taxon>
    </lineage>
</organism>
<protein>
    <submittedName>
        <fullName evidence="2">Cro/C1-type HTH DNA-binding domain-containing protein</fullName>
    </submittedName>
</protein>
<proteinExistence type="predicted"/>
<dbReference type="AlphaFoldDB" id="A0A1I0YB05"/>
<reference evidence="2 3" key="1">
    <citation type="submission" date="2016-10" db="EMBL/GenBank/DDBJ databases">
        <authorList>
            <person name="de Groot N.N."/>
        </authorList>
    </citation>
    <scope>NUCLEOTIDE SEQUENCE [LARGE SCALE GENOMIC DNA]</scope>
    <source>
        <strain evidence="2 3">L14</strain>
    </source>
</reference>
<evidence type="ECO:0000313" key="2">
    <source>
        <dbReference type="EMBL" id="SFB10372.1"/>
    </source>
</evidence>
<dbReference type="Proteomes" id="UP000183843">
    <property type="component" value="Unassembled WGS sequence"/>
</dbReference>
<accession>A0A1I0YB05</accession>
<evidence type="ECO:0000259" key="1">
    <source>
        <dbReference type="Pfam" id="PF13443"/>
    </source>
</evidence>
<dbReference type="GO" id="GO:0003677">
    <property type="term" value="F:DNA binding"/>
    <property type="evidence" value="ECO:0007669"/>
    <property type="project" value="UniProtKB-KW"/>
</dbReference>
<dbReference type="SUPFAM" id="SSF47413">
    <property type="entry name" value="lambda repressor-like DNA-binding domains"/>
    <property type="match status" value="1"/>
</dbReference>
<dbReference type="CDD" id="cd00093">
    <property type="entry name" value="HTH_XRE"/>
    <property type="match status" value="1"/>
</dbReference>
<feature type="domain" description="HTH cro/C1-type" evidence="1">
    <location>
        <begin position="100"/>
        <end position="156"/>
    </location>
</feature>
<dbReference type="EMBL" id="FOJX01000011">
    <property type="protein sequence ID" value="SFB10372.1"/>
    <property type="molecule type" value="Genomic_DNA"/>
</dbReference>
<dbReference type="Pfam" id="PF13443">
    <property type="entry name" value="HTH_26"/>
    <property type="match status" value="1"/>
</dbReference>
<sequence length="172" mass="19619">MFFKLNSCYTIDGVMELFDVKHTTKGMMGSANLRTRELTERFNMVADSNYSAQAIDYKIKNRKLKAVDFAIICDICGFEMWYRDRATDALLMALPIEKQLKFIMAAKKMTQEELRQIVTERTGKNISRSSISAKITGENVTVMELQVMADILGCDLKVYQRGTKNDGIEAIF</sequence>
<evidence type="ECO:0000313" key="3">
    <source>
        <dbReference type="Proteomes" id="UP000183843"/>
    </source>
</evidence>
<gene>
    <name evidence="2" type="ORF">SAMN05216587_11161</name>
</gene>
<keyword evidence="2" id="KW-0238">DNA-binding</keyword>
<dbReference type="Gene3D" id="1.10.260.40">
    <property type="entry name" value="lambda repressor-like DNA-binding domains"/>
    <property type="match status" value="1"/>
</dbReference>
<dbReference type="InterPro" id="IPR001387">
    <property type="entry name" value="Cro/C1-type_HTH"/>
</dbReference>
<dbReference type="InterPro" id="IPR010982">
    <property type="entry name" value="Lambda_DNA-bd_dom_sf"/>
</dbReference>